<dbReference type="EMBL" id="WIXP02000012">
    <property type="protein sequence ID" value="KAF6202140.1"/>
    <property type="molecule type" value="Genomic_DNA"/>
</dbReference>
<name>A0A8S9WYZ4_APOLU</name>
<keyword evidence="1" id="KW-0863">Zinc-finger</keyword>
<keyword evidence="3" id="KW-0732">Signal</keyword>
<dbReference type="PANTHER" id="PTHR33964">
    <property type="entry name" value="RE45066P-RELATED"/>
    <property type="match status" value="1"/>
</dbReference>
<sequence length="679" mass="76969">MVTPLRRLLVAGFLLISFSSSEVRSQCSKQDYQHCVKLADPLLKDPHLIYPDNPRDIENVCRTWTYFVECVKSYTDRCFTEARRQEFNKAVESPVSSIHKLCSMPDYRDDYLKHATCMKMTLTQDNHCGRHYRLLVSQVSGEAPTASVCCSHHMLRECVVDQAKNTCDPESAPYSATMLDKALSFLRDQCSNFIPNQLDCPGSDFYKSTPPSRGETDRRLMDQEPIIVNTRPTFVEVQTTATRSTMGSSARLPPSTMASSPSLSTSTTLDSRGSGSSLHPSIPSSTRSEPDPWSPTVTTTQEETERSSFARGMTWRTVGGAPPTSPGTWKVSSSDIWLPSSRPPAMIDNAIDEPNQQGLGSAKMDNSGLRHGAAPSILAGASALLIFLSQTEDHLTTPDAKKAIKKFSCELCDFVTDRRVLWGNHFVEDHGDGRKLICELCSFETDLQQKMIIHRKKRHTDCDPFVCFKCEHYSTKYLNNYFEHLHTHIGGKPFKCEICNFRTHRYSIYKKHSKEHTSENRSSKYKCSNCDCNPGYRRLLLLHMQEYHGVQLYECEECSFLTLKKPSLVYHIKRQHLGNFRCRECGRMFTNAKFLTVHISRTHKVRQERANWHVAKKDDGVQCPTDPKLLQPRRLKSSEISATGKFNDAELHKQPLMKSIVQDEPDVESDASDAGVMYL</sequence>
<evidence type="ECO:0000259" key="4">
    <source>
        <dbReference type="PROSITE" id="PS50157"/>
    </source>
</evidence>
<evidence type="ECO:0000256" key="3">
    <source>
        <dbReference type="SAM" id="SignalP"/>
    </source>
</evidence>
<feature type="signal peptide" evidence="3">
    <location>
        <begin position="1"/>
        <end position="25"/>
    </location>
</feature>
<evidence type="ECO:0000313" key="5">
    <source>
        <dbReference type="EMBL" id="KAF6202140.1"/>
    </source>
</evidence>
<dbReference type="Proteomes" id="UP000466442">
    <property type="component" value="Linkage Group LG12"/>
</dbReference>
<evidence type="ECO:0000313" key="6">
    <source>
        <dbReference type="Proteomes" id="UP000466442"/>
    </source>
</evidence>
<keyword evidence="1" id="KW-0862">Zinc</keyword>
<keyword evidence="6" id="KW-1185">Reference proteome</keyword>
<organism evidence="5 6">
    <name type="scientific">Apolygus lucorum</name>
    <name type="common">Small green plant bug</name>
    <name type="synonym">Lygocoris lucorum</name>
    <dbReference type="NCBI Taxonomy" id="248454"/>
    <lineage>
        <taxon>Eukaryota</taxon>
        <taxon>Metazoa</taxon>
        <taxon>Ecdysozoa</taxon>
        <taxon>Arthropoda</taxon>
        <taxon>Hexapoda</taxon>
        <taxon>Insecta</taxon>
        <taxon>Pterygota</taxon>
        <taxon>Neoptera</taxon>
        <taxon>Paraneoptera</taxon>
        <taxon>Hemiptera</taxon>
        <taxon>Heteroptera</taxon>
        <taxon>Panheteroptera</taxon>
        <taxon>Cimicomorpha</taxon>
        <taxon>Miridae</taxon>
        <taxon>Mirini</taxon>
        <taxon>Apolygus</taxon>
    </lineage>
</organism>
<dbReference type="PROSITE" id="PS50157">
    <property type="entry name" value="ZINC_FINGER_C2H2_2"/>
    <property type="match status" value="2"/>
</dbReference>
<dbReference type="InterPro" id="IPR036236">
    <property type="entry name" value="Znf_C2H2_sf"/>
</dbReference>
<reference evidence="5" key="1">
    <citation type="journal article" date="2021" name="Mol. Ecol. Resour.">
        <title>Apolygus lucorum genome provides insights into omnivorousness and mesophyll feeding.</title>
        <authorList>
            <person name="Liu Y."/>
            <person name="Liu H."/>
            <person name="Wang H."/>
            <person name="Huang T."/>
            <person name="Liu B."/>
            <person name="Yang B."/>
            <person name="Yin L."/>
            <person name="Li B."/>
            <person name="Zhang Y."/>
            <person name="Zhang S."/>
            <person name="Jiang F."/>
            <person name="Zhang X."/>
            <person name="Ren Y."/>
            <person name="Wang B."/>
            <person name="Wang S."/>
            <person name="Lu Y."/>
            <person name="Wu K."/>
            <person name="Fan W."/>
            <person name="Wang G."/>
        </authorList>
    </citation>
    <scope>NUCLEOTIDE SEQUENCE</scope>
    <source>
        <strain evidence="5">12Hb</strain>
    </source>
</reference>
<dbReference type="Gene3D" id="3.30.160.60">
    <property type="entry name" value="Classic Zinc Finger"/>
    <property type="match status" value="3"/>
</dbReference>
<feature type="region of interest" description="Disordered" evidence="2">
    <location>
        <begin position="241"/>
        <end position="333"/>
    </location>
</feature>
<dbReference type="SMART" id="SM00355">
    <property type="entry name" value="ZnF_C2H2"/>
    <property type="match status" value="7"/>
</dbReference>
<evidence type="ECO:0000256" key="1">
    <source>
        <dbReference type="PROSITE-ProRule" id="PRU00042"/>
    </source>
</evidence>
<dbReference type="AlphaFoldDB" id="A0A8S9WYZ4"/>
<evidence type="ECO:0000256" key="2">
    <source>
        <dbReference type="SAM" id="MobiDB-lite"/>
    </source>
</evidence>
<keyword evidence="1" id="KW-0479">Metal-binding</keyword>
<dbReference type="PROSITE" id="PS00028">
    <property type="entry name" value="ZINC_FINGER_C2H2_1"/>
    <property type="match status" value="1"/>
</dbReference>
<feature type="chain" id="PRO_5035845611" description="C2H2-type domain-containing protein" evidence="3">
    <location>
        <begin position="26"/>
        <end position="679"/>
    </location>
</feature>
<proteinExistence type="predicted"/>
<comment type="caution">
    <text evidence="5">The sequence shown here is derived from an EMBL/GenBank/DDBJ whole genome shotgun (WGS) entry which is preliminary data.</text>
</comment>
<dbReference type="GO" id="GO:0008270">
    <property type="term" value="F:zinc ion binding"/>
    <property type="evidence" value="ECO:0007669"/>
    <property type="project" value="UniProtKB-KW"/>
</dbReference>
<feature type="domain" description="C2H2-type" evidence="4">
    <location>
        <begin position="580"/>
        <end position="608"/>
    </location>
</feature>
<dbReference type="InterPro" id="IPR013087">
    <property type="entry name" value="Znf_C2H2_type"/>
</dbReference>
<feature type="domain" description="C2H2-type" evidence="4">
    <location>
        <begin position="494"/>
        <end position="521"/>
    </location>
</feature>
<accession>A0A8S9WYZ4</accession>
<protein>
    <recommendedName>
        <fullName evidence="4">C2H2-type domain-containing protein</fullName>
    </recommendedName>
</protein>
<dbReference type="PANTHER" id="PTHR33964:SF9">
    <property type="match status" value="1"/>
</dbReference>
<dbReference type="OrthoDB" id="6610567at2759"/>
<dbReference type="SUPFAM" id="SSF57667">
    <property type="entry name" value="beta-beta-alpha zinc fingers"/>
    <property type="match status" value="2"/>
</dbReference>
<gene>
    <name evidence="5" type="ORF">GE061_004538</name>
</gene>
<feature type="compositionally biased region" description="Low complexity" evidence="2">
    <location>
        <begin position="252"/>
        <end position="287"/>
    </location>
</feature>